<feature type="region of interest" description="Disordered" evidence="1">
    <location>
        <begin position="103"/>
        <end position="137"/>
    </location>
</feature>
<sequence length="137" mass="14828">MRTSCRTGLGSTASGGSGEGERRAGERIGPRAQQGGDDWCTDARRRSKRKRMRVCAGQPDPVRRRLGRPCQSLLLNPAAAIEGAQAEPPSRHGAAAIAPFRPLRPVTLRTPPPSYRVRPKRGAARKTVTQEGAVPRR</sequence>
<name>A0A0A9FEV2_ARUDO</name>
<feature type="compositionally biased region" description="Low complexity" evidence="1">
    <location>
        <begin position="1"/>
        <end position="12"/>
    </location>
</feature>
<accession>A0A0A9FEV2</accession>
<protein>
    <submittedName>
        <fullName evidence="2">Uncharacterized protein</fullName>
    </submittedName>
</protein>
<reference evidence="2" key="2">
    <citation type="journal article" date="2015" name="Data Brief">
        <title>Shoot transcriptome of the giant reed, Arundo donax.</title>
        <authorList>
            <person name="Barrero R.A."/>
            <person name="Guerrero F.D."/>
            <person name="Moolhuijzen P."/>
            <person name="Goolsby J.A."/>
            <person name="Tidwell J."/>
            <person name="Bellgard S.E."/>
            <person name="Bellgard M.I."/>
        </authorList>
    </citation>
    <scope>NUCLEOTIDE SEQUENCE</scope>
    <source>
        <tissue evidence="2">Shoot tissue taken approximately 20 cm above the soil surface</tissue>
    </source>
</reference>
<proteinExistence type="predicted"/>
<evidence type="ECO:0000313" key="2">
    <source>
        <dbReference type="EMBL" id="JAE06798.1"/>
    </source>
</evidence>
<evidence type="ECO:0000256" key="1">
    <source>
        <dbReference type="SAM" id="MobiDB-lite"/>
    </source>
</evidence>
<dbReference type="AlphaFoldDB" id="A0A0A9FEV2"/>
<feature type="region of interest" description="Disordered" evidence="1">
    <location>
        <begin position="1"/>
        <end position="67"/>
    </location>
</feature>
<organism evidence="2">
    <name type="scientific">Arundo donax</name>
    <name type="common">Giant reed</name>
    <name type="synonym">Donax arundinaceus</name>
    <dbReference type="NCBI Taxonomy" id="35708"/>
    <lineage>
        <taxon>Eukaryota</taxon>
        <taxon>Viridiplantae</taxon>
        <taxon>Streptophyta</taxon>
        <taxon>Embryophyta</taxon>
        <taxon>Tracheophyta</taxon>
        <taxon>Spermatophyta</taxon>
        <taxon>Magnoliopsida</taxon>
        <taxon>Liliopsida</taxon>
        <taxon>Poales</taxon>
        <taxon>Poaceae</taxon>
        <taxon>PACMAD clade</taxon>
        <taxon>Arundinoideae</taxon>
        <taxon>Arundineae</taxon>
        <taxon>Arundo</taxon>
    </lineage>
</organism>
<dbReference type="EMBL" id="GBRH01191098">
    <property type="protein sequence ID" value="JAE06798.1"/>
    <property type="molecule type" value="Transcribed_RNA"/>
</dbReference>
<reference evidence="2" key="1">
    <citation type="submission" date="2014-09" db="EMBL/GenBank/DDBJ databases">
        <authorList>
            <person name="Magalhaes I.L.F."/>
            <person name="Oliveira U."/>
            <person name="Santos F.R."/>
            <person name="Vidigal T.H.D.A."/>
            <person name="Brescovit A.D."/>
            <person name="Santos A.J."/>
        </authorList>
    </citation>
    <scope>NUCLEOTIDE SEQUENCE</scope>
    <source>
        <tissue evidence="2">Shoot tissue taken approximately 20 cm above the soil surface</tissue>
    </source>
</reference>
<feature type="compositionally biased region" description="Basic and acidic residues" evidence="1">
    <location>
        <begin position="19"/>
        <end position="29"/>
    </location>
</feature>